<reference evidence="2 3" key="1">
    <citation type="submission" date="2016-10" db="EMBL/GenBank/DDBJ databases">
        <authorList>
            <person name="de Groot N.N."/>
        </authorList>
    </citation>
    <scope>NUCLEOTIDE SEQUENCE [LARGE SCALE GENOMIC DNA]</scope>
    <source>
        <strain evidence="2 3">DSM 21039</strain>
    </source>
</reference>
<keyword evidence="1" id="KW-1133">Transmembrane helix</keyword>
<dbReference type="STRING" id="573321.SAMN04488505_108252"/>
<feature type="transmembrane region" description="Helical" evidence="1">
    <location>
        <begin position="33"/>
        <end position="53"/>
    </location>
</feature>
<dbReference type="RefSeq" id="WP_143081135.1">
    <property type="nucleotide sequence ID" value="NZ_FOBB01000008.1"/>
</dbReference>
<organism evidence="2 3">
    <name type="scientific">Chitinophaga rupis</name>
    <dbReference type="NCBI Taxonomy" id="573321"/>
    <lineage>
        <taxon>Bacteria</taxon>
        <taxon>Pseudomonadati</taxon>
        <taxon>Bacteroidota</taxon>
        <taxon>Chitinophagia</taxon>
        <taxon>Chitinophagales</taxon>
        <taxon>Chitinophagaceae</taxon>
        <taxon>Chitinophaga</taxon>
    </lineage>
</organism>
<keyword evidence="1" id="KW-0472">Membrane</keyword>
<protein>
    <submittedName>
        <fullName evidence="2">Uncharacterized protein</fullName>
    </submittedName>
</protein>
<evidence type="ECO:0000313" key="3">
    <source>
        <dbReference type="Proteomes" id="UP000198984"/>
    </source>
</evidence>
<evidence type="ECO:0000256" key="1">
    <source>
        <dbReference type="SAM" id="Phobius"/>
    </source>
</evidence>
<sequence>MKRASYNGHTIKQPLRGEPGLMSRGGSLLEKNAFLILLFLLLAELFITTHIRYPEVAGTKALLIRQGVGSNSFRVEWAPQQELRAISAGTQGNITLLSPAGLQHRSVKVQLPEWQYGRTLLLPLPGKLTGSAADMPLPDTMQAEIFIPVKDMSLLQRMFSRQAKRFN</sequence>
<dbReference type="EMBL" id="FOBB01000008">
    <property type="protein sequence ID" value="SEN17292.1"/>
    <property type="molecule type" value="Genomic_DNA"/>
</dbReference>
<keyword evidence="3" id="KW-1185">Reference proteome</keyword>
<accession>A0A1H8ECP9</accession>
<keyword evidence="1" id="KW-0812">Transmembrane</keyword>
<gene>
    <name evidence="2" type="ORF">SAMN04488505_108252</name>
</gene>
<dbReference type="AlphaFoldDB" id="A0A1H8ECP9"/>
<name>A0A1H8ECP9_9BACT</name>
<proteinExistence type="predicted"/>
<dbReference type="Proteomes" id="UP000198984">
    <property type="component" value="Unassembled WGS sequence"/>
</dbReference>
<evidence type="ECO:0000313" key="2">
    <source>
        <dbReference type="EMBL" id="SEN17292.1"/>
    </source>
</evidence>